<gene>
    <name evidence="2" type="ORF">C8F04DRAFT_1276804</name>
</gene>
<dbReference type="EMBL" id="JARJCM010000311">
    <property type="protein sequence ID" value="KAJ7019001.1"/>
    <property type="molecule type" value="Genomic_DNA"/>
</dbReference>
<keyword evidence="3" id="KW-1185">Reference proteome</keyword>
<protein>
    <submittedName>
        <fullName evidence="2">Uncharacterized protein</fullName>
    </submittedName>
</protein>
<dbReference type="AlphaFoldDB" id="A0AAD6S2A6"/>
<feature type="region of interest" description="Disordered" evidence="1">
    <location>
        <begin position="43"/>
        <end position="106"/>
    </location>
</feature>
<feature type="compositionally biased region" description="Polar residues" evidence="1">
    <location>
        <begin position="177"/>
        <end position="189"/>
    </location>
</feature>
<dbReference type="Proteomes" id="UP001218188">
    <property type="component" value="Unassembled WGS sequence"/>
</dbReference>
<reference evidence="2" key="1">
    <citation type="submission" date="2023-03" db="EMBL/GenBank/DDBJ databases">
        <title>Massive genome expansion in bonnet fungi (Mycena s.s.) driven by repeated elements and novel gene families across ecological guilds.</title>
        <authorList>
            <consortium name="Lawrence Berkeley National Laboratory"/>
            <person name="Harder C.B."/>
            <person name="Miyauchi S."/>
            <person name="Viragh M."/>
            <person name="Kuo A."/>
            <person name="Thoen E."/>
            <person name="Andreopoulos B."/>
            <person name="Lu D."/>
            <person name="Skrede I."/>
            <person name="Drula E."/>
            <person name="Henrissat B."/>
            <person name="Morin E."/>
            <person name="Kohler A."/>
            <person name="Barry K."/>
            <person name="LaButti K."/>
            <person name="Morin E."/>
            <person name="Salamov A."/>
            <person name="Lipzen A."/>
            <person name="Mereny Z."/>
            <person name="Hegedus B."/>
            <person name="Baldrian P."/>
            <person name="Stursova M."/>
            <person name="Weitz H."/>
            <person name="Taylor A."/>
            <person name="Grigoriev I.V."/>
            <person name="Nagy L.G."/>
            <person name="Martin F."/>
            <person name="Kauserud H."/>
        </authorList>
    </citation>
    <scope>NUCLEOTIDE SEQUENCE</scope>
    <source>
        <strain evidence="2">CBHHK200</strain>
    </source>
</reference>
<organism evidence="2 3">
    <name type="scientific">Mycena alexandri</name>
    <dbReference type="NCBI Taxonomy" id="1745969"/>
    <lineage>
        <taxon>Eukaryota</taxon>
        <taxon>Fungi</taxon>
        <taxon>Dikarya</taxon>
        <taxon>Basidiomycota</taxon>
        <taxon>Agaricomycotina</taxon>
        <taxon>Agaricomycetes</taxon>
        <taxon>Agaricomycetidae</taxon>
        <taxon>Agaricales</taxon>
        <taxon>Marasmiineae</taxon>
        <taxon>Mycenaceae</taxon>
        <taxon>Mycena</taxon>
    </lineage>
</organism>
<sequence>MVHGGVRCCSGPSSQVHSSIARPELRYSQTLSACPQTRVLHRRGTRTDAEHHPRRTPQPAVNTTKNRHHARPRILCTTGCSTRPETQTSARIAPKDAHTPSRASTSTMTTLLPPVHIPLSHRRPHRLIVRHVCSYSHAPGYTVPLKLRVAPSLLRITGARKRSVLPPLPPSRASSLGVNSESRGASSATAPARSSHLRSAPSFLPLK</sequence>
<evidence type="ECO:0000313" key="3">
    <source>
        <dbReference type="Proteomes" id="UP001218188"/>
    </source>
</evidence>
<name>A0AAD6S2A6_9AGAR</name>
<feature type="compositionally biased region" description="Polar residues" evidence="1">
    <location>
        <begin position="78"/>
        <end position="90"/>
    </location>
</feature>
<accession>A0AAD6S2A6</accession>
<feature type="region of interest" description="Disordered" evidence="1">
    <location>
        <begin position="163"/>
        <end position="207"/>
    </location>
</feature>
<evidence type="ECO:0000256" key="1">
    <source>
        <dbReference type="SAM" id="MobiDB-lite"/>
    </source>
</evidence>
<comment type="caution">
    <text evidence="2">The sequence shown here is derived from an EMBL/GenBank/DDBJ whole genome shotgun (WGS) entry which is preliminary data.</text>
</comment>
<proteinExistence type="predicted"/>
<evidence type="ECO:0000313" key="2">
    <source>
        <dbReference type="EMBL" id="KAJ7019001.1"/>
    </source>
</evidence>